<evidence type="ECO:0000313" key="3">
    <source>
        <dbReference type="EnsemblPlants" id="PAC:32909181.CDS.1"/>
    </source>
</evidence>
<dbReference type="Gramene" id="Pp3c24_11540V3.2">
    <property type="protein sequence ID" value="PAC:32909182.CDS.1"/>
    <property type="gene ID" value="Pp3c24_11540"/>
</dbReference>
<feature type="region of interest" description="Disordered" evidence="1">
    <location>
        <begin position="209"/>
        <end position="306"/>
    </location>
</feature>
<feature type="compositionally biased region" description="Polar residues" evidence="1">
    <location>
        <begin position="141"/>
        <end position="153"/>
    </location>
</feature>
<keyword evidence="4" id="KW-1185">Reference proteome</keyword>
<dbReference type="EMBL" id="ABEU02000024">
    <property type="protein sequence ID" value="PNR28336.1"/>
    <property type="molecule type" value="Genomic_DNA"/>
</dbReference>
<dbReference type="Gramene" id="Pp3c24_11540V3.1">
    <property type="protein sequence ID" value="PAC:32909181.CDS.1"/>
    <property type="gene ID" value="Pp3c24_11540"/>
</dbReference>
<feature type="compositionally biased region" description="Basic and acidic residues" evidence="1">
    <location>
        <begin position="222"/>
        <end position="238"/>
    </location>
</feature>
<feature type="compositionally biased region" description="Polar residues" evidence="1">
    <location>
        <begin position="179"/>
        <end position="189"/>
    </location>
</feature>
<feature type="compositionally biased region" description="Basic and acidic residues" evidence="1">
    <location>
        <begin position="294"/>
        <end position="306"/>
    </location>
</feature>
<dbReference type="EnsemblPlants" id="Pp3c24_11540V3.2">
    <property type="protein sequence ID" value="PAC:32909182.CDS.1"/>
    <property type="gene ID" value="Pp3c24_11540"/>
</dbReference>
<gene>
    <name evidence="2" type="ORF">PHYPA_028928</name>
</gene>
<reference evidence="3" key="3">
    <citation type="submission" date="2020-12" db="UniProtKB">
        <authorList>
            <consortium name="EnsemblPlants"/>
        </authorList>
    </citation>
    <scope>IDENTIFICATION</scope>
</reference>
<accession>A0A2K1IGD1</accession>
<feature type="compositionally biased region" description="Low complexity" evidence="1">
    <location>
        <begin position="161"/>
        <end position="178"/>
    </location>
</feature>
<proteinExistence type="predicted"/>
<feature type="compositionally biased region" description="Basic and acidic residues" evidence="1">
    <location>
        <begin position="273"/>
        <end position="284"/>
    </location>
</feature>
<reference evidence="2 4" key="2">
    <citation type="journal article" date="2018" name="Plant J.">
        <title>The Physcomitrella patens chromosome-scale assembly reveals moss genome structure and evolution.</title>
        <authorList>
            <person name="Lang D."/>
            <person name="Ullrich K.K."/>
            <person name="Murat F."/>
            <person name="Fuchs J."/>
            <person name="Jenkins J."/>
            <person name="Haas F.B."/>
            <person name="Piednoel M."/>
            <person name="Gundlach H."/>
            <person name="Van Bel M."/>
            <person name="Meyberg R."/>
            <person name="Vives C."/>
            <person name="Morata J."/>
            <person name="Symeonidi A."/>
            <person name="Hiss M."/>
            <person name="Muchero W."/>
            <person name="Kamisugi Y."/>
            <person name="Saleh O."/>
            <person name="Blanc G."/>
            <person name="Decker E.L."/>
            <person name="van Gessel N."/>
            <person name="Grimwood J."/>
            <person name="Hayes R.D."/>
            <person name="Graham S.W."/>
            <person name="Gunter L.E."/>
            <person name="McDaniel S.F."/>
            <person name="Hoernstein S.N.W."/>
            <person name="Larsson A."/>
            <person name="Li F.W."/>
            <person name="Perroud P.F."/>
            <person name="Phillips J."/>
            <person name="Ranjan P."/>
            <person name="Rokshar D.S."/>
            <person name="Rothfels C.J."/>
            <person name="Schneider L."/>
            <person name="Shu S."/>
            <person name="Stevenson D.W."/>
            <person name="Thummler F."/>
            <person name="Tillich M."/>
            <person name="Villarreal Aguilar J.C."/>
            <person name="Widiez T."/>
            <person name="Wong G.K."/>
            <person name="Wymore A."/>
            <person name="Zhang Y."/>
            <person name="Zimmer A.D."/>
            <person name="Quatrano R.S."/>
            <person name="Mayer K.F.X."/>
            <person name="Goodstein D."/>
            <person name="Casacuberta J.M."/>
            <person name="Vandepoele K."/>
            <person name="Reski R."/>
            <person name="Cuming A.C."/>
            <person name="Tuskan G.A."/>
            <person name="Maumus F."/>
            <person name="Salse J."/>
            <person name="Schmutz J."/>
            <person name="Rensing S.A."/>
        </authorList>
    </citation>
    <scope>NUCLEOTIDE SEQUENCE [LARGE SCALE GENOMIC DNA]</scope>
    <source>
        <strain evidence="3 4">cv. Gransden 2004</strain>
    </source>
</reference>
<dbReference type="InParanoid" id="A0A2K1IGD1"/>
<reference evidence="2 4" key="1">
    <citation type="journal article" date="2008" name="Science">
        <title>The Physcomitrella genome reveals evolutionary insights into the conquest of land by plants.</title>
        <authorList>
            <person name="Rensing S."/>
            <person name="Lang D."/>
            <person name="Zimmer A."/>
            <person name="Terry A."/>
            <person name="Salamov A."/>
            <person name="Shapiro H."/>
            <person name="Nishiyama T."/>
            <person name="Perroud P.-F."/>
            <person name="Lindquist E."/>
            <person name="Kamisugi Y."/>
            <person name="Tanahashi T."/>
            <person name="Sakakibara K."/>
            <person name="Fujita T."/>
            <person name="Oishi K."/>
            <person name="Shin-I T."/>
            <person name="Kuroki Y."/>
            <person name="Toyoda A."/>
            <person name="Suzuki Y."/>
            <person name="Hashimoto A."/>
            <person name="Yamaguchi K."/>
            <person name="Sugano A."/>
            <person name="Kohara Y."/>
            <person name="Fujiyama A."/>
            <person name="Anterola A."/>
            <person name="Aoki S."/>
            <person name="Ashton N."/>
            <person name="Barbazuk W.B."/>
            <person name="Barker E."/>
            <person name="Bennetzen J."/>
            <person name="Bezanilla M."/>
            <person name="Blankenship R."/>
            <person name="Cho S.H."/>
            <person name="Dutcher S."/>
            <person name="Estelle M."/>
            <person name="Fawcett J.A."/>
            <person name="Gundlach H."/>
            <person name="Hanada K."/>
            <person name="Heyl A."/>
            <person name="Hicks K.A."/>
            <person name="Hugh J."/>
            <person name="Lohr M."/>
            <person name="Mayer K."/>
            <person name="Melkozernov A."/>
            <person name="Murata T."/>
            <person name="Nelson D."/>
            <person name="Pils B."/>
            <person name="Prigge M."/>
            <person name="Reiss B."/>
            <person name="Renner T."/>
            <person name="Rombauts S."/>
            <person name="Rushton P."/>
            <person name="Sanderfoot A."/>
            <person name="Schween G."/>
            <person name="Shiu S.-H."/>
            <person name="Stueber K."/>
            <person name="Theodoulou F.L."/>
            <person name="Tu H."/>
            <person name="Van de Peer Y."/>
            <person name="Verrier P.J."/>
            <person name="Waters E."/>
            <person name="Wood A."/>
            <person name="Yang L."/>
            <person name="Cove D."/>
            <person name="Cuming A."/>
            <person name="Hasebe M."/>
            <person name="Lucas S."/>
            <person name="Mishler D.B."/>
            <person name="Reski R."/>
            <person name="Grigoriev I."/>
            <person name="Quatrano R.S."/>
            <person name="Boore J.L."/>
        </authorList>
    </citation>
    <scope>NUCLEOTIDE SEQUENCE [LARGE SCALE GENOMIC DNA]</scope>
    <source>
        <strain evidence="3 4">cv. Gransden 2004</strain>
    </source>
</reference>
<name>A0A2K1IGD1_PHYPA</name>
<protein>
    <submittedName>
        <fullName evidence="2 3">Uncharacterized protein</fullName>
    </submittedName>
</protein>
<dbReference type="Proteomes" id="UP000006727">
    <property type="component" value="Chromosome 24"/>
</dbReference>
<feature type="compositionally biased region" description="Acidic residues" evidence="1">
    <location>
        <begin position="211"/>
        <end position="221"/>
    </location>
</feature>
<feature type="region of interest" description="Disordered" evidence="1">
    <location>
        <begin position="135"/>
        <end position="189"/>
    </location>
</feature>
<dbReference type="EnsemblPlants" id="Pp3c24_11540V3.1">
    <property type="protein sequence ID" value="PAC:32909181.CDS.1"/>
    <property type="gene ID" value="Pp3c24_11540"/>
</dbReference>
<evidence type="ECO:0000313" key="4">
    <source>
        <dbReference type="Proteomes" id="UP000006727"/>
    </source>
</evidence>
<sequence>MGLKYDQSDTIPIPETVEHAPRTLKPVISASTSTPEYLRSPLGHSYISCAQILTNLADIPSLELLKPPSGPHLGDKILKFLKLRKKKSNSSAITTSLSPAEVAFQLSLKSYPFDDHVASNRFVAESDEDIRERYGYHSDENSGSVVSGASSDQCDARHNTSSAASASSSSRSSSSAQSIPSTPRVSFISPANKSHCQMMAMMLISISHSDEDNEASDEFSSEDDHHHPAGLDGPHESAWHQPLDEALAESLPRGRHTVSGRAIAKQSSGWNTLRHDRCSIEQRVESPGPSRRYGKLDLSKIEKARR</sequence>
<evidence type="ECO:0000256" key="1">
    <source>
        <dbReference type="SAM" id="MobiDB-lite"/>
    </source>
</evidence>
<dbReference type="PaxDb" id="3218-PP1S16_258V6.1"/>
<organism evidence="2">
    <name type="scientific">Physcomitrium patens</name>
    <name type="common">Spreading-leaved earth moss</name>
    <name type="synonym">Physcomitrella patens</name>
    <dbReference type="NCBI Taxonomy" id="3218"/>
    <lineage>
        <taxon>Eukaryota</taxon>
        <taxon>Viridiplantae</taxon>
        <taxon>Streptophyta</taxon>
        <taxon>Embryophyta</taxon>
        <taxon>Bryophyta</taxon>
        <taxon>Bryophytina</taxon>
        <taxon>Bryopsida</taxon>
        <taxon>Funariidae</taxon>
        <taxon>Funariales</taxon>
        <taxon>Funariaceae</taxon>
        <taxon>Physcomitrium</taxon>
    </lineage>
</organism>
<evidence type="ECO:0000313" key="2">
    <source>
        <dbReference type="EMBL" id="PNR28336.1"/>
    </source>
</evidence>
<dbReference type="AlphaFoldDB" id="A0A2K1IGD1"/>